<protein>
    <submittedName>
        <fullName evidence="2">Uncharacterized protein</fullName>
    </submittedName>
</protein>
<organism evidence="2 3">
    <name type="scientific">Bacillus safensis</name>
    <dbReference type="NCBI Taxonomy" id="561879"/>
    <lineage>
        <taxon>Bacteria</taxon>
        <taxon>Bacillati</taxon>
        <taxon>Bacillota</taxon>
        <taxon>Bacilli</taxon>
        <taxon>Bacillales</taxon>
        <taxon>Bacillaceae</taxon>
        <taxon>Bacillus</taxon>
    </lineage>
</organism>
<evidence type="ECO:0000256" key="1">
    <source>
        <dbReference type="SAM" id="MobiDB-lite"/>
    </source>
</evidence>
<proteinExistence type="predicted"/>
<evidence type="ECO:0000313" key="2">
    <source>
        <dbReference type="EMBL" id="QEK65078.1"/>
    </source>
</evidence>
<name>A0A498TU56_BACIA</name>
<feature type="compositionally biased region" description="Basic and acidic residues" evidence="1">
    <location>
        <begin position="1"/>
        <end position="21"/>
    </location>
</feature>
<reference evidence="2 3" key="1">
    <citation type="journal article" date="2018" name="Plant Biotechnol. Rep.">
        <title>Diversity and antifungal activity of endophytic bacteria associated with Panax ginseng seedlings.</title>
        <authorList>
            <person name="Park J.M."/>
            <person name="Hong C.E."/>
            <person name="Jo S.H."/>
        </authorList>
    </citation>
    <scope>NUCLEOTIDE SEQUENCE [LARGE SCALE GENOMIC DNA]</scope>
    <source>
        <strain evidence="2 3">PgKB20</strain>
    </source>
</reference>
<sequence length="38" mass="4624">MMMEKKQHAKKQDERHPKQKEMPSYAEAESKKMQYGQK</sequence>
<dbReference type="EMBL" id="CP043404">
    <property type="protein sequence ID" value="QEK65078.1"/>
    <property type="molecule type" value="Genomic_DNA"/>
</dbReference>
<evidence type="ECO:0000313" key="3">
    <source>
        <dbReference type="Proteomes" id="UP000325032"/>
    </source>
</evidence>
<feature type="region of interest" description="Disordered" evidence="1">
    <location>
        <begin position="1"/>
        <end position="38"/>
    </location>
</feature>
<gene>
    <name evidence="2" type="ORF">FX981_03348</name>
</gene>
<dbReference type="AlphaFoldDB" id="A0A498TU56"/>
<dbReference type="Proteomes" id="UP000325032">
    <property type="component" value="Chromosome"/>
</dbReference>
<keyword evidence="3" id="KW-1185">Reference proteome</keyword>
<accession>A0A498TU56</accession>
<accession>A0A5C0WLN0</accession>